<dbReference type="InterPro" id="IPR019606">
    <property type="entry name" value="GerMN"/>
</dbReference>
<proteinExistence type="predicted"/>
<feature type="chain" id="PRO_5002898210" evidence="1">
    <location>
        <begin position="24"/>
        <end position="307"/>
    </location>
</feature>
<protein>
    <submittedName>
        <fullName evidence="3">Spore germination protein-like protein</fullName>
    </submittedName>
</protein>
<dbReference type="RefSeq" id="WP_008514098.1">
    <property type="nucleotide sequence ID" value="NZ_ACJM01000001.1"/>
</dbReference>
<dbReference type="SMART" id="SM00909">
    <property type="entry name" value="Germane"/>
    <property type="match status" value="2"/>
</dbReference>
<dbReference type="EMBL" id="ACJM01000001">
    <property type="protein sequence ID" value="EEG78984.1"/>
    <property type="molecule type" value="Genomic_DNA"/>
</dbReference>
<keyword evidence="4" id="KW-1185">Reference proteome</keyword>
<evidence type="ECO:0000313" key="3">
    <source>
        <dbReference type="EMBL" id="EEG78984.1"/>
    </source>
</evidence>
<keyword evidence="1" id="KW-0732">Signal</keyword>
<accession>C0GCP9</accession>
<name>C0GCP9_DETAL</name>
<reference evidence="3 4" key="1">
    <citation type="submission" date="2009-02" db="EMBL/GenBank/DDBJ databases">
        <title>Sequencing of the draft genome and assembly of Dethiobacter alkaliphilus AHT 1.</title>
        <authorList>
            <consortium name="US DOE Joint Genome Institute (JGI-PGF)"/>
            <person name="Lucas S."/>
            <person name="Copeland A."/>
            <person name="Lapidus A."/>
            <person name="Glavina del Rio T."/>
            <person name="Dalin E."/>
            <person name="Tice H."/>
            <person name="Bruce D."/>
            <person name="Goodwin L."/>
            <person name="Pitluck S."/>
            <person name="Larimer F."/>
            <person name="Land M.L."/>
            <person name="Hauser L."/>
            <person name="Muyzer G."/>
        </authorList>
    </citation>
    <scope>NUCLEOTIDE SEQUENCE [LARGE SCALE GENOMIC DNA]</scope>
    <source>
        <strain evidence="3 4">AHT 1</strain>
    </source>
</reference>
<dbReference type="Pfam" id="PF10646">
    <property type="entry name" value="Germane"/>
    <property type="match status" value="2"/>
</dbReference>
<organism evidence="3 4">
    <name type="scientific">Dethiobacter alkaliphilus AHT 1</name>
    <dbReference type="NCBI Taxonomy" id="555088"/>
    <lineage>
        <taxon>Bacteria</taxon>
        <taxon>Bacillati</taxon>
        <taxon>Bacillota</taxon>
        <taxon>Dethiobacteria</taxon>
        <taxon>Dethiobacterales</taxon>
        <taxon>Dethiobacteraceae</taxon>
        <taxon>Dethiobacter</taxon>
    </lineage>
</organism>
<gene>
    <name evidence="3" type="ORF">DealDRAFT_0258</name>
</gene>
<dbReference type="AlphaFoldDB" id="C0GCP9"/>
<evidence type="ECO:0000313" key="4">
    <source>
        <dbReference type="Proteomes" id="UP000006443"/>
    </source>
</evidence>
<feature type="domain" description="GerMN" evidence="2">
    <location>
        <begin position="202"/>
        <end position="290"/>
    </location>
</feature>
<dbReference type="STRING" id="555088.DealDRAFT_0258"/>
<sequence length="307" mass="33896">MVRKIIALIFVLALVAVGCPQQAEPEPEAVTENVTLYYGSEGNEELVTEEREISYREGEDRYQVVLEELIAGPETEGYTANIPEETEVYGTILQNDSLLVNFSEEFTNFGGSVAEVVAIASVVNTLTQFEEIERVKILAEGEELIAPSGERRGFMEPFATEITPPAVQQTVILYFARPDATAVVPEEREISLPQEAEFAQQLELVLEELIAGPQREDLSPTIPAEVSVLNVDVAENTATVNFSEEMHTEHTGGAAGETMTILSIVNTLTEFPEVEDVLMQVEGEPMNIEHVILDAPVQRNEELIEEE</sequence>
<dbReference type="eggNOG" id="COG5401">
    <property type="taxonomic scope" value="Bacteria"/>
</dbReference>
<dbReference type="Proteomes" id="UP000006443">
    <property type="component" value="Unassembled WGS sequence"/>
</dbReference>
<evidence type="ECO:0000256" key="1">
    <source>
        <dbReference type="SAM" id="SignalP"/>
    </source>
</evidence>
<dbReference type="OrthoDB" id="9809406at2"/>
<feature type="domain" description="GerMN" evidence="2">
    <location>
        <begin position="62"/>
        <end position="148"/>
    </location>
</feature>
<dbReference type="PROSITE" id="PS51257">
    <property type="entry name" value="PROKAR_LIPOPROTEIN"/>
    <property type="match status" value="1"/>
</dbReference>
<evidence type="ECO:0000259" key="2">
    <source>
        <dbReference type="SMART" id="SM00909"/>
    </source>
</evidence>
<comment type="caution">
    <text evidence="3">The sequence shown here is derived from an EMBL/GenBank/DDBJ whole genome shotgun (WGS) entry which is preliminary data.</text>
</comment>
<feature type="signal peptide" evidence="1">
    <location>
        <begin position="1"/>
        <end position="23"/>
    </location>
</feature>